<evidence type="ECO:0000313" key="6">
    <source>
        <dbReference type="EMBL" id="GAA2113447.1"/>
    </source>
</evidence>
<accession>A0ABN2XLL8</accession>
<organism evidence="6 7">
    <name type="scientific">Nocardioides bigeumensis</name>
    <dbReference type="NCBI Taxonomy" id="433657"/>
    <lineage>
        <taxon>Bacteria</taxon>
        <taxon>Bacillati</taxon>
        <taxon>Actinomycetota</taxon>
        <taxon>Actinomycetes</taxon>
        <taxon>Propionibacteriales</taxon>
        <taxon>Nocardioidaceae</taxon>
        <taxon>Nocardioides</taxon>
    </lineage>
</organism>
<evidence type="ECO:0000256" key="1">
    <source>
        <dbReference type="ARBA" id="ARBA00009156"/>
    </source>
</evidence>
<feature type="domain" description="Carbohydrate kinase FGGY N-terminal" evidence="4">
    <location>
        <begin position="7"/>
        <end position="245"/>
    </location>
</feature>
<dbReference type="RefSeq" id="WP_344301539.1">
    <property type="nucleotide sequence ID" value="NZ_BAAAQQ010000001.1"/>
</dbReference>
<protein>
    <submittedName>
        <fullName evidence="6">Gluconokinase</fullName>
    </submittedName>
</protein>
<name>A0ABN2XLL8_9ACTN</name>
<dbReference type="PANTHER" id="PTHR43095:SF2">
    <property type="entry name" value="GLUCONOKINASE"/>
    <property type="match status" value="1"/>
</dbReference>
<dbReference type="Proteomes" id="UP001500575">
    <property type="component" value="Unassembled WGS sequence"/>
</dbReference>
<keyword evidence="7" id="KW-1185">Reference proteome</keyword>
<dbReference type="InterPro" id="IPR043129">
    <property type="entry name" value="ATPase_NBD"/>
</dbReference>
<evidence type="ECO:0000259" key="4">
    <source>
        <dbReference type="Pfam" id="PF00370"/>
    </source>
</evidence>
<reference evidence="6 7" key="1">
    <citation type="journal article" date="2019" name="Int. J. Syst. Evol. Microbiol.">
        <title>The Global Catalogue of Microorganisms (GCM) 10K type strain sequencing project: providing services to taxonomists for standard genome sequencing and annotation.</title>
        <authorList>
            <consortium name="The Broad Institute Genomics Platform"/>
            <consortium name="The Broad Institute Genome Sequencing Center for Infectious Disease"/>
            <person name="Wu L."/>
            <person name="Ma J."/>
        </authorList>
    </citation>
    <scope>NUCLEOTIDE SEQUENCE [LARGE SCALE GENOMIC DNA]</scope>
    <source>
        <strain evidence="6 7">JCM 16021</strain>
    </source>
</reference>
<dbReference type="Gene3D" id="3.30.420.40">
    <property type="match status" value="2"/>
</dbReference>
<dbReference type="InterPro" id="IPR050406">
    <property type="entry name" value="FGGY_Carb_Kinase"/>
</dbReference>
<proteinExistence type="inferred from homology"/>
<dbReference type="PIRSF" id="PIRSF000538">
    <property type="entry name" value="GlpK"/>
    <property type="match status" value="1"/>
</dbReference>
<feature type="domain" description="Carbohydrate kinase FGGY C-terminal" evidence="5">
    <location>
        <begin position="255"/>
        <end position="440"/>
    </location>
</feature>
<sequence length="477" mass="50012">MSSAEHVLALDLGSSSVRALVLDAGAGLRVRALSRRQVRIELRPDGAATLDPHTYVAAVHHCLDELRDAGSLDGVTRVAVASQWHSLLVVDGRGDPVTPVFTWAGNQELCAPGITTDEAERLRLATGCELATLYWTLRVPWLRASGAVPRGAVLVSIAGHVLEALVGRRTESASIASGTGLLDLAELAWHPAALDVAGIATGELPELAPSGEALPGGPTLARRYPQLARVPWHVAVGDGAAATVGSGAVPGRDLTITVGTSAAARLLERRDSAGRLQRGCWRYLVDDETVVTGQAWSGGGNLFAWAQEVLRLPADPDELEALLAAVPERAIPIAVPYLYGPRPGNPAELRSGRWTGLSAQVTAAGLLAGLLDGLGFELRLGIANLEEQAGRPASRVLLGGGAVTASRWWQRRLGAQLGSPHMCLVTEPEVTAVGAAAQAAGLAWTPPLESLAAVPELAGRWDRRFEEYLGAREEAIG</sequence>
<dbReference type="Pfam" id="PF00370">
    <property type="entry name" value="FGGY_N"/>
    <property type="match status" value="1"/>
</dbReference>
<dbReference type="EMBL" id="BAAAQQ010000001">
    <property type="protein sequence ID" value="GAA2113447.1"/>
    <property type="molecule type" value="Genomic_DNA"/>
</dbReference>
<dbReference type="Pfam" id="PF02782">
    <property type="entry name" value="FGGY_C"/>
    <property type="match status" value="1"/>
</dbReference>
<dbReference type="InterPro" id="IPR018484">
    <property type="entry name" value="FGGY_N"/>
</dbReference>
<dbReference type="SUPFAM" id="SSF53067">
    <property type="entry name" value="Actin-like ATPase domain"/>
    <property type="match status" value="2"/>
</dbReference>
<comment type="similarity">
    <text evidence="1">Belongs to the FGGY kinase family.</text>
</comment>
<dbReference type="InterPro" id="IPR018485">
    <property type="entry name" value="FGGY_C"/>
</dbReference>
<dbReference type="InterPro" id="IPR000577">
    <property type="entry name" value="Carb_kinase_FGGY"/>
</dbReference>
<evidence type="ECO:0000313" key="7">
    <source>
        <dbReference type="Proteomes" id="UP001500575"/>
    </source>
</evidence>
<dbReference type="PANTHER" id="PTHR43095">
    <property type="entry name" value="SUGAR KINASE"/>
    <property type="match status" value="1"/>
</dbReference>
<comment type="caution">
    <text evidence="6">The sequence shown here is derived from an EMBL/GenBank/DDBJ whole genome shotgun (WGS) entry which is preliminary data.</text>
</comment>
<evidence type="ECO:0000256" key="2">
    <source>
        <dbReference type="ARBA" id="ARBA00022679"/>
    </source>
</evidence>
<evidence type="ECO:0000259" key="5">
    <source>
        <dbReference type="Pfam" id="PF02782"/>
    </source>
</evidence>
<keyword evidence="3" id="KW-0418">Kinase</keyword>
<gene>
    <name evidence="6" type="ORF">GCM10009843_01140</name>
</gene>
<keyword evidence="2" id="KW-0808">Transferase</keyword>
<evidence type="ECO:0000256" key="3">
    <source>
        <dbReference type="ARBA" id="ARBA00022777"/>
    </source>
</evidence>